<evidence type="ECO:0000256" key="2">
    <source>
        <dbReference type="SAM" id="Phobius"/>
    </source>
</evidence>
<feature type="region of interest" description="Disordered" evidence="1">
    <location>
        <begin position="1151"/>
        <end position="1186"/>
    </location>
</feature>
<feature type="transmembrane region" description="Helical" evidence="2">
    <location>
        <begin position="912"/>
        <end position="932"/>
    </location>
</feature>
<keyword evidence="2" id="KW-0472">Membrane</keyword>
<name>A0ABY4N7F1_9MICO</name>
<feature type="region of interest" description="Disordered" evidence="1">
    <location>
        <begin position="703"/>
        <end position="746"/>
    </location>
</feature>
<keyword evidence="2" id="KW-0812">Transmembrane</keyword>
<evidence type="ECO:0000313" key="4">
    <source>
        <dbReference type="Proteomes" id="UP001055868"/>
    </source>
</evidence>
<dbReference type="EMBL" id="CP097218">
    <property type="protein sequence ID" value="UQN30479.1"/>
    <property type="molecule type" value="Genomic_DNA"/>
</dbReference>
<feature type="transmembrane region" description="Helical" evidence="2">
    <location>
        <begin position="172"/>
        <end position="191"/>
    </location>
</feature>
<evidence type="ECO:0008006" key="5">
    <source>
        <dbReference type="Google" id="ProtNLM"/>
    </source>
</evidence>
<sequence length="1186" mass="124073">MDRTGRLPAWILKILFPLAVILGASAFALSPASASSLTSPGEAISPQSMVAQAVGIQPAALDRGGAEDNMPACARVDGETDPIKCLPITRWTMAMAMTDSVEFNVTQPLRSVEVNILEKPSFVGVMTVGNFAWLLAALLVDASTNWKVNAQLVKPLNDFAASFGTTIIDSGAIFLVIGAGGIALAWATFAGEFNLRRLLTMLVALGAFCALVMGSLNDTGEGGTYEPGTASPAWMVQETSAAFSKASDAIAAPVSDRSSKESTVFSDAAKKDPTSCKAYIDELHREYTGYYKDRGETAPAALNVMSRWWEETGYRVFSDVQYGDESSLGADYAACHQLDGHLEIDAQDRHEILQNAYTSGKESYAVAVPAAGSPMLNDTNNDKRVARQSQAWGLCAIDAKGNYSLRSDLPKEGIDGGKIGGPITPEACKQIFTGSGNQNESKFVFHLPFSDKVSADTTIKELSDVQFAVVGDKDTLQDPDNGLASHPTAYAYVSNVSGTTRTAHSILAWTYAVSAVIGGLAMALLAAAVFVMKLLSYVMAFFLIIAALAGVVSQGFGSSVSFFKSWIGYTAITSVTTLLFAFVQMVAMALIRMGDGFLGQWAVAMLLWIGLAPALSIFLLNWMFKKLFQAKSPFTLRGMQAMAGNPLAVGGAALAGGTLAKGAMDAGRRKLTNSLVNAGASKLGGGKSTDASSVAENDDLVADAENPVETSGKSDAVTSGSNVSEDDVTDGASTEKVTGAEADAEDSLSIQAADDDTDGLLGDASMIGDPLNAVEGEDADSLSFADKLAAFQDSGGRDDTIEAGAEKVSAAAVATGATAKGFGRGSRLALGRAASIPANVRRQIAGGAQTLRKKWQSGQDTRSAIWNNKALTAQYLATRGLGTSMKVVGTAGSKLAAAAKDPGTYKRALKGAALYGGLGLATGGLAVPAAVLGGRALLKHRRSIAHGAGRAAGVSVGALTGVAKNAYRAGVPEMSATDRQEALQTMELEARIKADLSADAQAPITELAHGLPVVQERQLTTELQDALASYDAFQAENGRVPDAAERTSMVEDLPFYSSMNSDPQLKAMFDQKVAEETTKAQEIFSAHQQEHGDQMAREQMREATRDLPFYSQSVLGLDPRQGSLHLEGMGSASAPAAIGASPLTAVDARSYDPVPAQPVTVPQDQGSFALPRDGRHRAGDPGNIGQ</sequence>
<reference evidence="3" key="1">
    <citation type="submission" date="2022-05" db="EMBL/GenBank/DDBJ databases">
        <title>Genomic analysis of Brachybacterium sp. CBA3104.</title>
        <authorList>
            <person name="Roh S.W."/>
            <person name="Kim Y.B."/>
            <person name="Kim Y."/>
        </authorList>
    </citation>
    <scope>NUCLEOTIDE SEQUENCE</scope>
    <source>
        <strain evidence="3">CBA3104</strain>
    </source>
</reference>
<feature type="transmembrane region" description="Helical" evidence="2">
    <location>
        <begin position="534"/>
        <end position="554"/>
    </location>
</feature>
<dbReference type="Proteomes" id="UP001055868">
    <property type="component" value="Chromosome"/>
</dbReference>
<gene>
    <name evidence="3" type="ORF">M4486_03815</name>
</gene>
<keyword evidence="4" id="KW-1185">Reference proteome</keyword>
<proteinExistence type="predicted"/>
<protein>
    <recommendedName>
        <fullName evidence="5">MFS transporter</fullName>
    </recommendedName>
</protein>
<dbReference type="RefSeq" id="WP_249479804.1">
    <property type="nucleotide sequence ID" value="NZ_CP097218.1"/>
</dbReference>
<evidence type="ECO:0000313" key="3">
    <source>
        <dbReference type="EMBL" id="UQN30479.1"/>
    </source>
</evidence>
<feature type="transmembrane region" description="Helical" evidence="2">
    <location>
        <begin position="198"/>
        <end position="216"/>
    </location>
</feature>
<feature type="transmembrane region" description="Helical" evidence="2">
    <location>
        <begin position="566"/>
        <end position="591"/>
    </location>
</feature>
<evidence type="ECO:0000256" key="1">
    <source>
        <dbReference type="SAM" id="MobiDB-lite"/>
    </source>
</evidence>
<organism evidence="3 4">
    <name type="scientific">Brachybacterium kimchii</name>
    <dbReference type="NCBI Taxonomy" id="2942909"/>
    <lineage>
        <taxon>Bacteria</taxon>
        <taxon>Bacillati</taxon>
        <taxon>Actinomycetota</taxon>
        <taxon>Actinomycetes</taxon>
        <taxon>Micrococcales</taxon>
        <taxon>Dermabacteraceae</taxon>
        <taxon>Brachybacterium</taxon>
    </lineage>
</organism>
<keyword evidence="2" id="KW-1133">Transmembrane helix</keyword>
<feature type="transmembrane region" description="Helical" evidence="2">
    <location>
        <begin position="603"/>
        <end position="624"/>
    </location>
</feature>
<accession>A0ABY4N7F1</accession>
<feature type="compositionally biased region" description="Polar residues" evidence="1">
    <location>
        <begin position="708"/>
        <end position="723"/>
    </location>
</feature>
<feature type="transmembrane region" description="Helical" evidence="2">
    <location>
        <begin position="506"/>
        <end position="527"/>
    </location>
</feature>